<reference evidence="3 5" key="3">
    <citation type="submission" date="2021-01" db="EMBL/GenBank/DDBJ databases">
        <title>Sequencing the genomes of 1000 actinobacteria strains.</title>
        <authorList>
            <person name="Klenk H.-P."/>
        </authorList>
    </citation>
    <scope>NUCLEOTIDE SEQUENCE [LARGE SCALE GENOMIC DNA]</scope>
    <source>
        <strain evidence="3 5">DSM 20542</strain>
    </source>
</reference>
<protein>
    <submittedName>
        <fullName evidence="3">Outer membrane murein-binding lipoprotein Lpp</fullName>
    </submittedName>
</protein>
<organism evidence="2 4">
    <name type="scientific">Curtobacterium luteum</name>
    <dbReference type="NCBI Taxonomy" id="33881"/>
    <lineage>
        <taxon>Bacteria</taxon>
        <taxon>Bacillati</taxon>
        <taxon>Actinomycetota</taxon>
        <taxon>Actinomycetes</taxon>
        <taxon>Micrococcales</taxon>
        <taxon>Microbacteriaceae</taxon>
        <taxon>Curtobacterium</taxon>
    </lineage>
</organism>
<dbReference type="AlphaFoldDB" id="A0A8H9GC04"/>
<keyword evidence="3" id="KW-0449">Lipoprotein</keyword>
<dbReference type="Proteomes" id="UP000746584">
    <property type="component" value="Unassembled WGS sequence"/>
</dbReference>
<dbReference type="Proteomes" id="UP000648535">
    <property type="component" value="Unassembled WGS sequence"/>
</dbReference>
<dbReference type="EMBL" id="JAFBCG010000001">
    <property type="protein sequence ID" value="MBM7802851.1"/>
    <property type="molecule type" value="Genomic_DNA"/>
</dbReference>
<name>A0A8H9GC04_9MICO</name>
<evidence type="ECO:0000313" key="3">
    <source>
        <dbReference type="EMBL" id="MBM7802851.1"/>
    </source>
</evidence>
<dbReference type="PROSITE" id="PS51257">
    <property type="entry name" value="PROKAR_LIPOPROTEIN"/>
    <property type="match status" value="1"/>
</dbReference>
<feature type="region of interest" description="Disordered" evidence="1">
    <location>
        <begin position="26"/>
        <end position="56"/>
    </location>
</feature>
<keyword evidence="5" id="KW-1185">Reference proteome</keyword>
<reference evidence="2" key="1">
    <citation type="journal article" date="2014" name="Int. J. Syst. Evol. Microbiol.">
        <title>Complete genome sequence of Corynebacterium casei LMG S-19264T (=DSM 44701T), isolated from a smear-ripened cheese.</title>
        <authorList>
            <consortium name="US DOE Joint Genome Institute (JGI-PGF)"/>
            <person name="Walter F."/>
            <person name="Albersmeier A."/>
            <person name="Kalinowski J."/>
            <person name="Ruckert C."/>
        </authorList>
    </citation>
    <scope>NUCLEOTIDE SEQUENCE</scope>
    <source>
        <strain evidence="2">JCM 1480</strain>
    </source>
</reference>
<proteinExistence type="predicted"/>
<sequence>MRKHITTITTAVIAVTLLAGCSGGGSGDGGGGAATDTAATKTAQAAPSQTKQEACDQLEDALRSFVSEQMSTSAPADPKSRAEVVDGFTDRIDAALPKVGNAEVKTDFEAFTKAAKGYADALESSGSTTSDAVTAAETKVQQSLTAISADCPAK</sequence>
<feature type="compositionally biased region" description="Low complexity" evidence="1">
    <location>
        <begin position="34"/>
        <end position="46"/>
    </location>
</feature>
<accession>A0A8H9GC04</accession>
<evidence type="ECO:0000256" key="1">
    <source>
        <dbReference type="SAM" id="MobiDB-lite"/>
    </source>
</evidence>
<reference evidence="2" key="2">
    <citation type="submission" date="2020-09" db="EMBL/GenBank/DDBJ databases">
        <authorList>
            <person name="Sun Q."/>
            <person name="Ohkuma M."/>
        </authorList>
    </citation>
    <scope>NUCLEOTIDE SEQUENCE</scope>
    <source>
        <strain evidence="2">JCM 1480</strain>
    </source>
</reference>
<comment type="caution">
    <text evidence="2">The sequence shown here is derived from an EMBL/GenBank/DDBJ whole genome shotgun (WGS) entry which is preliminary data.</text>
</comment>
<evidence type="ECO:0000313" key="4">
    <source>
        <dbReference type="Proteomes" id="UP000648535"/>
    </source>
</evidence>
<dbReference type="RefSeq" id="WP_022903498.1">
    <property type="nucleotide sequence ID" value="NZ_BMOI01000007.1"/>
</dbReference>
<evidence type="ECO:0000313" key="5">
    <source>
        <dbReference type="Proteomes" id="UP000746584"/>
    </source>
</evidence>
<dbReference type="EMBL" id="BMOI01000007">
    <property type="protein sequence ID" value="GGL00594.1"/>
    <property type="molecule type" value="Genomic_DNA"/>
</dbReference>
<evidence type="ECO:0000313" key="2">
    <source>
        <dbReference type="EMBL" id="GGL00594.1"/>
    </source>
</evidence>
<gene>
    <name evidence="2" type="ORF">GCM10009769_18530</name>
    <name evidence="3" type="ORF">JOE58_002102</name>
</gene>